<dbReference type="KEGG" id="smo:SELMODRAFT_117602"/>
<keyword evidence="6" id="KW-0819">tRNA processing</keyword>
<dbReference type="Gene3D" id="3.40.50.11980">
    <property type="match status" value="1"/>
</dbReference>
<dbReference type="GO" id="GO:0005739">
    <property type="term" value="C:mitochondrion"/>
    <property type="evidence" value="ECO:0007669"/>
    <property type="project" value="UniProtKB-SubCell"/>
</dbReference>
<evidence type="ECO:0000256" key="4">
    <source>
        <dbReference type="ARBA" id="ARBA00007626"/>
    </source>
</evidence>
<dbReference type="FunFam" id="3.40.50.11980:FF:000002">
    <property type="entry name" value="Proteinaceous RNase P 2"/>
    <property type="match status" value="1"/>
</dbReference>
<dbReference type="FunCoup" id="D8SI62">
    <property type="interactions" value="3768"/>
</dbReference>
<comment type="catalytic activity">
    <reaction evidence="1">
        <text>Endonucleolytic cleavage of RNA, removing 5'-extranucleotides from tRNA precursor.</text>
        <dbReference type="EC" id="3.1.26.5"/>
    </reaction>
</comment>
<evidence type="ECO:0000256" key="1">
    <source>
        <dbReference type="ARBA" id="ARBA00000928"/>
    </source>
</evidence>
<keyword evidence="10" id="KW-0378">Hydrolase</keyword>
<feature type="domain" description="PRORP" evidence="19">
    <location>
        <begin position="288"/>
        <end position="524"/>
    </location>
</feature>
<evidence type="ECO:0000313" key="22">
    <source>
        <dbReference type="Proteomes" id="UP000001514"/>
    </source>
</evidence>
<feature type="domain" description="PROP1-like PPR" evidence="20">
    <location>
        <begin position="40"/>
        <end position="245"/>
    </location>
</feature>
<proteinExistence type="inferred from homology"/>
<keyword evidence="11" id="KW-0862">Zinc</keyword>
<keyword evidence="14" id="KW-0496">Mitochondrion</keyword>
<dbReference type="GO" id="GO:0046872">
    <property type="term" value="F:metal ion binding"/>
    <property type="evidence" value="ECO:0007669"/>
    <property type="project" value="UniProtKB-KW"/>
</dbReference>
<keyword evidence="12" id="KW-0460">Magnesium</keyword>
<evidence type="ECO:0000259" key="19">
    <source>
        <dbReference type="Pfam" id="PF16953"/>
    </source>
</evidence>
<evidence type="ECO:0000256" key="7">
    <source>
        <dbReference type="ARBA" id="ARBA00022722"/>
    </source>
</evidence>
<evidence type="ECO:0000256" key="10">
    <source>
        <dbReference type="ARBA" id="ARBA00022801"/>
    </source>
</evidence>
<dbReference type="EMBL" id="GL377621">
    <property type="protein sequence ID" value="EFJ15811.1"/>
    <property type="molecule type" value="Genomic_DNA"/>
</dbReference>
<protein>
    <recommendedName>
        <fullName evidence="16">Mitochondrial ribonuclease P catalytic subunit</fullName>
        <ecNumber evidence="5">3.1.26.5</ecNumber>
    </recommendedName>
    <alternativeName>
        <fullName evidence="17">Mitochondrial ribonuclease P protein 3</fullName>
    </alternativeName>
</protein>
<evidence type="ECO:0000256" key="2">
    <source>
        <dbReference type="ARBA" id="ARBA00001946"/>
    </source>
</evidence>
<evidence type="ECO:0000256" key="6">
    <source>
        <dbReference type="ARBA" id="ARBA00022694"/>
    </source>
</evidence>
<dbReference type="InterPro" id="IPR002885">
    <property type="entry name" value="PPR_rpt"/>
</dbReference>
<dbReference type="InterPro" id="IPR033443">
    <property type="entry name" value="PROP1-like_PPR_dom"/>
</dbReference>
<reference evidence="21 22" key="1">
    <citation type="journal article" date="2011" name="Science">
        <title>The Selaginella genome identifies genetic changes associated with the evolution of vascular plants.</title>
        <authorList>
            <person name="Banks J.A."/>
            <person name="Nishiyama T."/>
            <person name="Hasebe M."/>
            <person name="Bowman J.L."/>
            <person name="Gribskov M."/>
            <person name="dePamphilis C."/>
            <person name="Albert V.A."/>
            <person name="Aono N."/>
            <person name="Aoyama T."/>
            <person name="Ambrose B.A."/>
            <person name="Ashton N.W."/>
            <person name="Axtell M.J."/>
            <person name="Barker E."/>
            <person name="Barker M.S."/>
            <person name="Bennetzen J.L."/>
            <person name="Bonawitz N.D."/>
            <person name="Chapple C."/>
            <person name="Cheng C."/>
            <person name="Correa L.G."/>
            <person name="Dacre M."/>
            <person name="DeBarry J."/>
            <person name="Dreyer I."/>
            <person name="Elias M."/>
            <person name="Engstrom E.M."/>
            <person name="Estelle M."/>
            <person name="Feng L."/>
            <person name="Finet C."/>
            <person name="Floyd S.K."/>
            <person name="Frommer W.B."/>
            <person name="Fujita T."/>
            <person name="Gramzow L."/>
            <person name="Gutensohn M."/>
            <person name="Harholt J."/>
            <person name="Hattori M."/>
            <person name="Heyl A."/>
            <person name="Hirai T."/>
            <person name="Hiwatashi Y."/>
            <person name="Ishikawa M."/>
            <person name="Iwata M."/>
            <person name="Karol K.G."/>
            <person name="Koehler B."/>
            <person name="Kolukisaoglu U."/>
            <person name="Kubo M."/>
            <person name="Kurata T."/>
            <person name="Lalonde S."/>
            <person name="Li K."/>
            <person name="Li Y."/>
            <person name="Litt A."/>
            <person name="Lyons E."/>
            <person name="Manning G."/>
            <person name="Maruyama T."/>
            <person name="Michael T.P."/>
            <person name="Mikami K."/>
            <person name="Miyazaki S."/>
            <person name="Morinaga S."/>
            <person name="Murata T."/>
            <person name="Mueller-Roeber B."/>
            <person name="Nelson D.R."/>
            <person name="Obara M."/>
            <person name="Oguri Y."/>
            <person name="Olmstead R.G."/>
            <person name="Onodera N."/>
            <person name="Petersen B.L."/>
            <person name="Pils B."/>
            <person name="Prigge M."/>
            <person name="Rensing S.A."/>
            <person name="Riano-Pachon D.M."/>
            <person name="Roberts A.W."/>
            <person name="Sato Y."/>
            <person name="Scheller H.V."/>
            <person name="Schulz B."/>
            <person name="Schulz C."/>
            <person name="Shakirov E.V."/>
            <person name="Shibagaki N."/>
            <person name="Shinohara N."/>
            <person name="Shippen D.E."/>
            <person name="Soerensen I."/>
            <person name="Sotooka R."/>
            <person name="Sugimoto N."/>
            <person name="Sugita M."/>
            <person name="Sumikawa N."/>
            <person name="Tanurdzic M."/>
            <person name="Theissen G."/>
            <person name="Ulvskov P."/>
            <person name="Wakazuki S."/>
            <person name="Weng J.K."/>
            <person name="Willats W.W."/>
            <person name="Wipf D."/>
            <person name="Wolf P.G."/>
            <person name="Yang L."/>
            <person name="Zimmer A.D."/>
            <person name="Zhu Q."/>
            <person name="Mitros T."/>
            <person name="Hellsten U."/>
            <person name="Loque D."/>
            <person name="Otillar R."/>
            <person name="Salamov A."/>
            <person name="Schmutz J."/>
            <person name="Shapiro H."/>
            <person name="Lindquist E."/>
            <person name="Lucas S."/>
            <person name="Rokhsar D."/>
            <person name="Grigoriev I.V."/>
        </authorList>
    </citation>
    <scope>NUCLEOTIDE SEQUENCE [LARGE SCALE GENOMIC DNA]</scope>
</reference>
<evidence type="ECO:0000256" key="18">
    <source>
        <dbReference type="PROSITE-ProRule" id="PRU00708"/>
    </source>
</evidence>
<evidence type="ECO:0000256" key="11">
    <source>
        <dbReference type="ARBA" id="ARBA00022833"/>
    </source>
</evidence>
<dbReference type="GO" id="GO:0001682">
    <property type="term" value="P:tRNA 5'-leader removal"/>
    <property type="evidence" value="ECO:0000318"/>
    <property type="project" value="GO_Central"/>
</dbReference>
<evidence type="ECO:0000256" key="17">
    <source>
        <dbReference type="ARBA" id="ARBA00044559"/>
    </source>
</evidence>
<evidence type="ECO:0000256" key="9">
    <source>
        <dbReference type="ARBA" id="ARBA00022737"/>
    </source>
</evidence>
<dbReference type="InterPro" id="IPR031595">
    <property type="entry name" value="PRORP_C"/>
</dbReference>
<dbReference type="Gene3D" id="1.25.40.10">
    <property type="entry name" value="Tetratricopeptide repeat domain"/>
    <property type="match status" value="1"/>
</dbReference>
<name>D8SI62_SELML</name>
<dbReference type="PROSITE" id="PS51375">
    <property type="entry name" value="PPR"/>
    <property type="match status" value="1"/>
</dbReference>
<evidence type="ECO:0000256" key="14">
    <source>
        <dbReference type="ARBA" id="ARBA00023128"/>
    </source>
</evidence>
<comment type="subcellular location">
    <subcellularLocation>
        <location evidence="3">Mitochondrion</location>
    </subcellularLocation>
</comment>
<keyword evidence="13" id="KW-0809">Transit peptide</keyword>
<dbReference type="HOGENOM" id="CLU_014066_2_0_1"/>
<keyword evidence="15" id="KW-0464">Manganese</keyword>
<keyword evidence="9" id="KW-0677">Repeat</keyword>
<evidence type="ECO:0000259" key="20">
    <source>
        <dbReference type="Pfam" id="PF17177"/>
    </source>
</evidence>
<dbReference type="AlphaFoldDB" id="D8SI62"/>
<dbReference type="OMA" id="CIDINPV"/>
<organism evidence="22">
    <name type="scientific">Selaginella moellendorffii</name>
    <name type="common">Spikemoss</name>
    <dbReference type="NCBI Taxonomy" id="88036"/>
    <lineage>
        <taxon>Eukaryota</taxon>
        <taxon>Viridiplantae</taxon>
        <taxon>Streptophyta</taxon>
        <taxon>Embryophyta</taxon>
        <taxon>Tracheophyta</taxon>
        <taxon>Lycopodiopsida</taxon>
        <taxon>Selaginellales</taxon>
        <taxon>Selaginellaceae</taxon>
        <taxon>Selaginella</taxon>
    </lineage>
</organism>
<keyword evidence="7" id="KW-0540">Nuclease</keyword>
<dbReference type="PANTHER" id="PTHR13547:SF1">
    <property type="entry name" value="MITOCHONDRIAL RIBONUCLEASE P CATALYTIC SUBUNIT"/>
    <property type="match status" value="1"/>
</dbReference>
<dbReference type="InterPro" id="IPR011990">
    <property type="entry name" value="TPR-like_helical_dom_sf"/>
</dbReference>
<dbReference type="Pfam" id="PF17177">
    <property type="entry name" value="PPR_long"/>
    <property type="match status" value="1"/>
</dbReference>
<evidence type="ECO:0000256" key="15">
    <source>
        <dbReference type="ARBA" id="ARBA00023211"/>
    </source>
</evidence>
<evidence type="ECO:0000256" key="8">
    <source>
        <dbReference type="ARBA" id="ARBA00022723"/>
    </source>
</evidence>
<dbReference type="InParanoid" id="D8SI62"/>
<evidence type="ECO:0000256" key="5">
    <source>
        <dbReference type="ARBA" id="ARBA00012179"/>
    </source>
</evidence>
<dbReference type="InterPro" id="IPR033495">
    <property type="entry name" value="MRPP3_PIN_dom"/>
</dbReference>
<evidence type="ECO:0000256" key="13">
    <source>
        <dbReference type="ARBA" id="ARBA00022946"/>
    </source>
</evidence>
<dbReference type="GO" id="GO:0004526">
    <property type="term" value="F:ribonuclease P activity"/>
    <property type="evidence" value="ECO:0000318"/>
    <property type="project" value="GO_Central"/>
</dbReference>
<gene>
    <name evidence="21" type="ORF">SELMODRAFT_117602</name>
</gene>
<evidence type="ECO:0000313" key="21">
    <source>
        <dbReference type="EMBL" id="EFJ15811.1"/>
    </source>
</evidence>
<dbReference type="PANTHER" id="PTHR13547">
    <property type="match status" value="1"/>
</dbReference>
<sequence length="534" mass="59704">MPIASEVLEGDLPLRVNYLQLETKKRAATDNTNHESKRCVQKKKKFTPDSELRFKLESCSKVGDVTGALDIYDSSKDQGVKLSQYHYNVLLYLCSSAALGVILALDRGLEIYERMKLEGISANEAAFTSIARLAVAKRDGDLAFSLVKEMTTSGITPKLRSYGPALYTYFKSNQVDKAFEVDDHMRSFGVQPEEMELQILLELSLKAGLDQRVYSVLHRLRRSVREVSPSTATTIERWFSSDAASSSGSDKKYDDEDVRRALAAQGGGGLELGWIGSGGWSVKRTALDASGVCESCRHKMAAVDLNAEETNRFAENLAALACEKERDANSFKEFQEWMAEHGPFDAIVDGANVALFNQNFSAGGFSFSQLNSVVTELSNQHGKSPLVILHKRRVTGGPAASPQSQELLKQWTAANALYTAATGSNDDWYWLYAAVTCKCLLVSNDEMRDHLFQMLGNDLFPRWKERHQVKLRALSYNPFFDMPPPYSTVIQECENGSWHFPISRGNDENDEAEEPRKQPRSWLCITRRGNKVIE</sequence>
<dbReference type="Pfam" id="PF16953">
    <property type="entry name" value="PRORP"/>
    <property type="match status" value="1"/>
</dbReference>
<dbReference type="CDD" id="cd18718">
    <property type="entry name" value="PIN_PRORP"/>
    <property type="match status" value="1"/>
</dbReference>
<evidence type="ECO:0000256" key="16">
    <source>
        <dbReference type="ARBA" id="ARBA00044536"/>
    </source>
</evidence>
<keyword evidence="22" id="KW-1185">Reference proteome</keyword>
<dbReference type="Proteomes" id="UP000001514">
    <property type="component" value="Unassembled WGS sequence"/>
</dbReference>
<evidence type="ECO:0000256" key="12">
    <source>
        <dbReference type="ARBA" id="ARBA00022842"/>
    </source>
</evidence>
<dbReference type="EC" id="3.1.26.5" evidence="5"/>
<dbReference type="STRING" id="88036.D8SI62"/>
<feature type="repeat" description="PPR" evidence="18">
    <location>
        <begin position="158"/>
        <end position="192"/>
    </location>
</feature>
<comment type="cofactor">
    <cofactor evidence="2">
        <name>Mg(2+)</name>
        <dbReference type="ChEBI" id="CHEBI:18420"/>
    </cofactor>
</comment>
<evidence type="ECO:0000256" key="3">
    <source>
        <dbReference type="ARBA" id="ARBA00004173"/>
    </source>
</evidence>
<accession>D8SI62</accession>
<keyword evidence="8" id="KW-0479">Metal-binding</keyword>
<dbReference type="Gramene" id="EFJ15811">
    <property type="protein sequence ID" value="EFJ15811"/>
    <property type="gene ID" value="SELMODRAFT_117602"/>
</dbReference>
<dbReference type="eggNOG" id="KOG1347">
    <property type="taxonomic scope" value="Eukaryota"/>
</dbReference>
<comment type="similarity">
    <text evidence="4">Belongs to the PPR family. P subfamily.</text>
</comment>